<dbReference type="GO" id="GO:0006914">
    <property type="term" value="P:autophagy"/>
    <property type="evidence" value="ECO:0007669"/>
    <property type="project" value="UniProtKB-KW"/>
</dbReference>
<dbReference type="AlphaFoldDB" id="A0A1B0BM84"/>
<organism evidence="3 4">
    <name type="scientific">Glossina palpalis gambiensis</name>
    <dbReference type="NCBI Taxonomy" id="67801"/>
    <lineage>
        <taxon>Eukaryota</taxon>
        <taxon>Metazoa</taxon>
        <taxon>Ecdysozoa</taxon>
        <taxon>Arthropoda</taxon>
        <taxon>Hexapoda</taxon>
        <taxon>Insecta</taxon>
        <taxon>Pterygota</taxon>
        <taxon>Neoptera</taxon>
        <taxon>Endopterygota</taxon>
        <taxon>Diptera</taxon>
        <taxon>Brachycera</taxon>
        <taxon>Muscomorpha</taxon>
        <taxon>Hippoboscoidea</taxon>
        <taxon>Glossinidae</taxon>
        <taxon>Glossina</taxon>
    </lineage>
</organism>
<keyword evidence="4" id="KW-1185">Reference proteome</keyword>
<dbReference type="EnsemblMetazoa" id="GPPI034538-RA">
    <property type="protein sequence ID" value="GPPI034538-PA"/>
    <property type="gene ID" value="GPPI034538"/>
</dbReference>
<feature type="domain" description="FPL" evidence="2">
    <location>
        <begin position="35"/>
        <end position="59"/>
    </location>
</feature>
<evidence type="ECO:0000313" key="4">
    <source>
        <dbReference type="Proteomes" id="UP000092460"/>
    </source>
</evidence>
<dbReference type="Pfam" id="PF09758">
    <property type="entry name" value="FPL"/>
    <property type="match status" value="1"/>
</dbReference>
<dbReference type="GO" id="GO:0016197">
    <property type="term" value="P:endosomal transport"/>
    <property type="evidence" value="ECO:0007669"/>
    <property type="project" value="TreeGrafter"/>
</dbReference>
<protein>
    <recommendedName>
        <fullName evidence="2">FPL domain-containing protein</fullName>
    </recommendedName>
</protein>
<accession>A0A1B0BM84</accession>
<dbReference type="STRING" id="67801.A0A1B0BM84"/>
<evidence type="ECO:0000259" key="2">
    <source>
        <dbReference type="Pfam" id="PF09758"/>
    </source>
</evidence>
<name>A0A1B0BM84_9MUSC</name>
<proteinExistence type="predicted"/>
<dbReference type="PANTHER" id="PTHR21481:SF0">
    <property type="entry name" value="PROTEIN CLEC16A"/>
    <property type="match status" value="1"/>
</dbReference>
<evidence type="ECO:0000313" key="3">
    <source>
        <dbReference type="EnsemblMetazoa" id="GPPI034538-PA"/>
    </source>
</evidence>
<dbReference type="GO" id="GO:0007034">
    <property type="term" value="P:vacuolar transport"/>
    <property type="evidence" value="ECO:0007669"/>
    <property type="project" value="TreeGrafter"/>
</dbReference>
<dbReference type="Proteomes" id="UP000092460">
    <property type="component" value="Unassembled WGS sequence"/>
</dbReference>
<dbReference type="EMBL" id="JXJN01016728">
    <property type="status" value="NOT_ANNOTATED_CDS"/>
    <property type="molecule type" value="Genomic_DNA"/>
</dbReference>
<reference evidence="4" key="1">
    <citation type="submission" date="2015-01" db="EMBL/GenBank/DDBJ databases">
        <authorList>
            <person name="Aksoy S."/>
            <person name="Warren W."/>
            <person name="Wilson R.K."/>
        </authorList>
    </citation>
    <scope>NUCLEOTIDE SEQUENCE [LARGE SCALE GENOMIC DNA]</scope>
    <source>
        <strain evidence="4">IAEA</strain>
    </source>
</reference>
<dbReference type="GO" id="GO:1901096">
    <property type="term" value="P:regulation of autophagosome maturation"/>
    <property type="evidence" value="ECO:0007669"/>
    <property type="project" value="TreeGrafter"/>
</dbReference>
<dbReference type="PANTHER" id="PTHR21481">
    <property type="entry name" value="PROTEIN CLEC16A"/>
    <property type="match status" value="1"/>
</dbReference>
<dbReference type="GO" id="GO:0005770">
    <property type="term" value="C:late endosome"/>
    <property type="evidence" value="ECO:0007669"/>
    <property type="project" value="TreeGrafter"/>
</dbReference>
<dbReference type="InterPro" id="IPR019155">
    <property type="entry name" value="CLEC16A/TT9_N"/>
</dbReference>
<dbReference type="GO" id="GO:0005794">
    <property type="term" value="C:Golgi apparatus"/>
    <property type="evidence" value="ECO:0007669"/>
    <property type="project" value="TreeGrafter"/>
</dbReference>
<sequence length="98" mass="11231">MFRSRSWFDGAWNKPKNRLNTTVSESNEGLLTESLRSIAEVLIWGDQHDSSVFDFFLEKFLHIMRQQSGGSSFVEANAIIVRNSAAWELHSKILKFAP</sequence>
<dbReference type="VEuPathDB" id="VectorBase:GPPI034538"/>
<dbReference type="InterPro" id="IPR039272">
    <property type="entry name" value="CLEC16A/TT9"/>
</dbReference>
<evidence type="ECO:0000256" key="1">
    <source>
        <dbReference type="ARBA" id="ARBA00023006"/>
    </source>
</evidence>
<keyword evidence="1" id="KW-0072">Autophagy</keyword>
<reference evidence="3" key="2">
    <citation type="submission" date="2020-05" db="UniProtKB">
        <authorList>
            <consortium name="EnsemblMetazoa"/>
        </authorList>
    </citation>
    <scope>IDENTIFICATION</scope>
    <source>
        <strain evidence="3">IAEA</strain>
    </source>
</reference>